<evidence type="ECO:0000313" key="1">
    <source>
        <dbReference type="EMBL" id="QWY78081.1"/>
    </source>
</evidence>
<dbReference type="InterPro" id="IPR017601">
    <property type="entry name" value="DGQHR-contain_dom"/>
</dbReference>
<dbReference type="EMBL" id="CP071137">
    <property type="protein sequence ID" value="QWY78081.1"/>
    <property type="molecule type" value="Genomic_DNA"/>
</dbReference>
<accession>A0A9E6SYN2</accession>
<organism evidence="1 2">
    <name type="scientific">Ferrovum myxofaciens</name>
    <dbReference type="NCBI Taxonomy" id="416213"/>
    <lineage>
        <taxon>Bacteria</taxon>
        <taxon>Pseudomonadati</taxon>
        <taxon>Pseudomonadota</taxon>
        <taxon>Betaproteobacteria</taxon>
        <taxon>Ferrovales</taxon>
        <taxon>Ferrovaceae</taxon>
        <taxon>Ferrovum</taxon>
    </lineage>
</organism>
<protein>
    <submittedName>
        <fullName evidence="1">DGQHR domain-containing protein</fullName>
    </submittedName>
</protein>
<sequence length="385" mass="43343">MVNEFSKNYNGIILKQRNNYECPLIFICAIPAKDIKEWVDVIPTREKKGAIQRILSDAHVRSIKNYISASPKNIIPTTITIAIPSEYEVIDHSLGDQCSLKTLKITMVEGQKSKPALLIDGQHRLEAMTRVEEEIPLICTIILGANDLERAINFVVINNKAKRVPTDLVKAIVSELDEVEKEDFKTRVTSIGLSLGDYNNALIILSLSDTSPFNGLLDWETNRDGQRLIKPLALEMALRLVRNDLNTESELDVDESLEILSAMWRGIKKAPGYDNIWLNNDSNLLSKASLVATTEFLIERINQKIEDGEIDPTEIQGVEQYSTELMSKIPSEFWTTKWEVKSLDTSAGRGLIRDALSKIRTNISRGMAEPFNKIDLFTPPSSEEQ</sequence>
<dbReference type="NCBIfam" id="TIGR03187">
    <property type="entry name" value="DGQHR"/>
    <property type="match status" value="1"/>
</dbReference>
<dbReference type="InterPro" id="IPR017642">
    <property type="entry name" value="DNA_S_mod_DndB"/>
</dbReference>
<dbReference type="RefSeq" id="WP_273145556.1">
    <property type="nucleotide sequence ID" value="NZ_CP053675.1"/>
</dbReference>
<gene>
    <name evidence="1" type="ORF">JZL65_03095</name>
</gene>
<evidence type="ECO:0000313" key="2">
    <source>
        <dbReference type="Proteomes" id="UP000683551"/>
    </source>
</evidence>
<name>A0A9E6SYN2_9PROT</name>
<dbReference type="Pfam" id="PF14072">
    <property type="entry name" value="DndB"/>
    <property type="match status" value="1"/>
</dbReference>
<proteinExistence type="predicted"/>
<reference evidence="1" key="1">
    <citation type="submission" date="2021-02" db="EMBL/GenBank/DDBJ databases">
        <title>Comparative genomics of Ferrovum myxofaciens strains, predominant extremophile bacteria forming large biofilm stalactites in acid mine ecosystems.</title>
        <authorList>
            <person name="Burkartova K."/>
            <person name="Ridl J."/>
            <person name="Pajer P."/>
            <person name="Falteisek L."/>
        </authorList>
    </citation>
    <scope>NUCLEOTIDE SEQUENCE</scope>
    <source>
        <strain evidence="1">MI1III</strain>
    </source>
</reference>
<dbReference type="Proteomes" id="UP000683551">
    <property type="component" value="Chromosome"/>
</dbReference>
<dbReference type="AlphaFoldDB" id="A0A9E6SYN2"/>